<keyword evidence="2" id="KW-0119">Carbohydrate metabolism</keyword>
<feature type="compositionally biased region" description="Low complexity" evidence="3">
    <location>
        <begin position="296"/>
        <end position="306"/>
    </location>
</feature>
<keyword evidence="2" id="KW-0624">Polysaccharide degradation</keyword>
<dbReference type="GO" id="GO:0016798">
    <property type="term" value="F:hydrolase activity, acting on glycosyl bonds"/>
    <property type="evidence" value="ECO:0007669"/>
    <property type="project" value="UniProtKB-KW"/>
</dbReference>
<sequence>MVGRTDRSAIVLDRGARTVSRIDGAHLSVARAKELSWSPDTILSRTTSAYLVDVSAGQVSYIDPNSLDELKVPIRLGVAVGTPILTGDGSLWIPVPSTGEIIPIRKGLRESAVRVSPDTAVTEIDGTVYAVDVLRRELVPVRGGKRIGVALTGLPPDPEFMVPDGPSVRFVAVEQRSAVLHVANADGEGYRAVSLPVPGGGGGEVHYGKPLTVGDYVYVPDNSTGSLLSYNVRTRQLLSLPITGRPTELEAFRQDDRIWVNDPAGPAAAVVTGQSVHRVTKYQTVAKPSPSPSPSPTANSPTSATPDDVLAAPAGNDAGGAMTTSGRPSPPTDRALASPSLGTGSSAESRPAAGPAELPPVPGTQPTGGAPLDGPAAEEPAPSSPGTVPAPEEPGPDRTPGPDPAPDGSPATEAPSPGPGTPSGTPEPTTPGPSDSSATPGPEPSPTTAEPSPSSTSAEPDPTSEQPQPEPSSESPSPEPPPVSPPGAVSVSVSSGPGYIDVSWSPPSDGGPTVFYIVAWLDTTDGSSGGVPVFDPGATSYRITGLKAGDQVLVGVAAGNESGQGPNSFVEATVQ</sequence>
<name>A0A545AL29_9ACTN</name>
<dbReference type="Pfam" id="PF00041">
    <property type="entry name" value="fn3"/>
    <property type="match status" value="1"/>
</dbReference>
<dbReference type="InParanoid" id="A0A545AL29"/>
<protein>
    <recommendedName>
        <fullName evidence="4">Fibronectin type-III domain-containing protein</fullName>
    </recommendedName>
</protein>
<dbReference type="CDD" id="cd00063">
    <property type="entry name" value="FN3"/>
    <property type="match status" value="1"/>
</dbReference>
<feature type="compositionally biased region" description="Low complexity" evidence="3">
    <location>
        <begin position="375"/>
        <end position="385"/>
    </location>
</feature>
<evidence type="ECO:0000256" key="2">
    <source>
        <dbReference type="ARBA" id="ARBA00023326"/>
    </source>
</evidence>
<comment type="caution">
    <text evidence="5">The sequence shown here is derived from an EMBL/GenBank/DDBJ whole genome shotgun (WGS) entry which is preliminary data.</text>
</comment>
<proteinExistence type="predicted"/>
<dbReference type="PROSITE" id="PS50853">
    <property type="entry name" value="FN3"/>
    <property type="match status" value="1"/>
</dbReference>
<organism evidence="5 6">
    <name type="scientific">Cryptosporangium phraense</name>
    <dbReference type="NCBI Taxonomy" id="2593070"/>
    <lineage>
        <taxon>Bacteria</taxon>
        <taxon>Bacillati</taxon>
        <taxon>Actinomycetota</taxon>
        <taxon>Actinomycetes</taxon>
        <taxon>Cryptosporangiales</taxon>
        <taxon>Cryptosporangiaceae</taxon>
        <taxon>Cryptosporangium</taxon>
    </lineage>
</organism>
<dbReference type="SUPFAM" id="SSF63829">
    <property type="entry name" value="Calcium-dependent phosphotriesterase"/>
    <property type="match status" value="1"/>
</dbReference>
<dbReference type="SMART" id="SM00060">
    <property type="entry name" value="FN3"/>
    <property type="match status" value="1"/>
</dbReference>
<feature type="compositionally biased region" description="Low complexity" evidence="3">
    <location>
        <begin position="422"/>
        <end position="476"/>
    </location>
</feature>
<evidence type="ECO:0000256" key="3">
    <source>
        <dbReference type="SAM" id="MobiDB-lite"/>
    </source>
</evidence>
<gene>
    <name evidence="5" type="ORF">FL583_27205</name>
</gene>
<dbReference type="OrthoDB" id="3372012at2"/>
<accession>A0A545AL29</accession>
<evidence type="ECO:0000313" key="6">
    <source>
        <dbReference type="Proteomes" id="UP000317982"/>
    </source>
</evidence>
<keyword evidence="6" id="KW-1185">Reference proteome</keyword>
<dbReference type="GO" id="GO:0000272">
    <property type="term" value="P:polysaccharide catabolic process"/>
    <property type="evidence" value="ECO:0007669"/>
    <property type="project" value="UniProtKB-KW"/>
</dbReference>
<dbReference type="InterPro" id="IPR036116">
    <property type="entry name" value="FN3_sf"/>
</dbReference>
<feature type="domain" description="Fibronectin type-III" evidence="4">
    <location>
        <begin position="485"/>
        <end position="575"/>
    </location>
</feature>
<reference evidence="5 6" key="1">
    <citation type="submission" date="2019-07" db="EMBL/GenBank/DDBJ databases">
        <title>Cryptosporangium phraense sp. nov., isolated from plant litter.</title>
        <authorList>
            <person name="Suriyachadkun C."/>
        </authorList>
    </citation>
    <scope>NUCLEOTIDE SEQUENCE [LARGE SCALE GENOMIC DNA]</scope>
    <source>
        <strain evidence="5 6">A-T 5661</strain>
    </source>
</reference>
<feature type="region of interest" description="Disordered" evidence="3">
    <location>
        <begin position="283"/>
        <end position="510"/>
    </location>
</feature>
<dbReference type="InterPro" id="IPR003961">
    <property type="entry name" value="FN3_dom"/>
</dbReference>
<dbReference type="InterPro" id="IPR013783">
    <property type="entry name" value="Ig-like_fold"/>
</dbReference>
<dbReference type="Proteomes" id="UP000317982">
    <property type="component" value="Unassembled WGS sequence"/>
</dbReference>
<feature type="compositionally biased region" description="Pro residues" evidence="3">
    <location>
        <begin position="391"/>
        <end position="407"/>
    </location>
</feature>
<keyword evidence="1" id="KW-0326">Glycosidase</keyword>
<dbReference type="EMBL" id="VIRS01000021">
    <property type="protein sequence ID" value="TQS41970.1"/>
    <property type="molecule type" value="Genomic_DNA"/>
</dbReference>
<keyword evidence="1" id="KW-0378">Hydrolase</keyword>
<evidence type="ECO:0000256" key="1">
    <source>
        <dbReference type="ARBA" id="ARBA00023295"/>
    </source>
</evidence>
<evidence type="ECO:0000313" key="5">
    <source>
        <dbReference type="EMBL" id="TQS41970.1"/>
    </source>
</evidence>
<dbReference type="AlphaFoldDB" id="A0A545AL29"/>
<evidence type="ECO:0000259" key="4">
    <source>
        <dbReference type="PROSITE" id="PS50853"/>
    </source>
</evidence>
<feature type="compositionally biased region" description="Low complexity" evidence="3">
    <location>
        <begin position="486"/>
        <end position="497"/>
    </location>
</feature>
<dbReference type="SUPFAM" id="SSF49265">
    <property type="entry name" value="Fibronectin type III"/>
    <property type="match status" value="1"/>
</dbReference>
<dbReference type="Gene3D" id="2.60.40.10">
    <property type="entry name" value="Immunoglobulins"/>
    <property type="match status" value="1"/>
</dbReference>
<dbReference type="RefSeq" id="WP_142707682.1">
    <property type="nucleotide sequence ID" value="NZ_VIRS01000021.1"/>
</dbReference>